<gene>
    <name evidence="2" type="primary">PARPA_00358.1 scaffold 646</name>
</gene>
<evidence type="ECO:0000313" key="2">
    <source>
        <dbReference type="EMBL" id="CEP07088.1"/>
    </source>
</evidence>
<feature type="domain" description="F-box" evidence="1">
    <location>
        <begin position="1"/>
        <end position="33"/>
    </location>
</feature>
<dbReference type="InterPro" id="IPR032675">
    <property type="entry name" value="LRR_dom_sf"/>
</dbReference>
<evidence type="ECO:0000313" key="3">
    <source>
        <dbReference type="Proteomes" id="UP000054107"/>
    </source>
</evidence>
<dbReference type="SUPFAM" id="SSF52047">
    <property type="entry name" value="RNI-like"/>
    <property type="match status" value="1"/>
</dbReference>
<dbReference type="Gene3D" id="3.80.10.10">
    <property type="entry name" value="Ribonuclease Inhibitor"/>
    <property type="match status" value="1"/>
</dbReference>
<reference evidence="2 3" key="1">
    <citation type="submission" date="2014-09" db="EMBL/GenBank/DDBJ databases">
        <authorList>
            <person name="Ellenberger Sabrina"/>
        </authorList>
    </citation>
    <scope>NUCLEOTIDE SEQUENCE [LARGE SCALE GENOMIC DNA]</scope>
    <source>
        <strain evidence="2 3">CBS 412.66</strain>
    </source>
</reference>
<protein>
    <recommendedName>
        <fullName evidence="1">F-box domain-containing protein</fullName>
    </recommendedName>
</protein>
<dbReference type="Proteomes" id="UP000054107">
    <property type="component" value="Unassembled WGS sequence"/>
</dbReference>
<dbReference type="EMBL" id="LN718982">
    <property type="protein sequence ID" value="CEP07088.1"/>
    <property type="molecule type" value="Genomic_DNA"/>
</dbReference>
<accession>A0A0B7MVF9</accession>
<evidence type="ECO:0000259" key="1">
    <source>
        <dbReference type="PROSITE" id="PS50181"/>
    </source>
</evidence>
<dbReference type="Pfam" id="PF12937">
    <property type="entry name" value="F-box-like"/>
    <property type="match status" value="1"/>
</dbReference>
<dbReference type="SUPFAM" id="SSF81383">
    <property type="entry name" value="F-box domain"/>
    <property type="match status" value="1"/>
</dbReference>
<sequence length="268" mass="31163">MSIPVEILTNIFDYLPRAERLECACVSRSWLRVALPGLDNFIIVSNTIELRGALGRQPPRIRRLRFTNVRRLLYIVPEPTRRFNELRQGVTGDIMDMNDPRNFLNTLARFRNLEMLEVIGIENFDYLTWRGWNPTNLPKLQVLHARYSDHPTIVSNNNAFFVQLAYKCRQTLTTLNLIEYEGLYPIFTARDNATILTYLERFQGLRHLTIELESVTAIRDLLNACPQLETLVLSRVIRTLRLPNTTRVLNLNIDPLFQHNLQSLTLSA</sequence>
<dbReference type="AlphaFoldDB" id="A0A0B7MVF9"/>
<feature type="non-terminal residue" evidence="2">
    <location>
        <position position="268"/>
    </location>
</feature>
<dbReference type="PROSITE" id="PS50181">
    <property type="entry name" value="FBOX"/>
    <property type="match status" value="1"/>
</dbReference>
<keyword evidence="3" id="KW-1185">Reference proteome</keyword>
<dbReference type="InterPro" id="IPR001810">
    <property type="entry name" value="F-box_dom"/>
</dbReference>
<proteinExistence type="predicted"/>
<dbReference type="Gene3D" id="1.20.1280.50">
    <property type="match status" value="1"/>
</dbReference>
<dbReference type="InterPro" id="IPR036047">
    <property type="entry name" value="F-box-like_dom_sf"/>
</dbReference>
<dbReference type="CDD" id="cd09917">
    <property type="entry name" value="F-box_SF"/>
    <property type="match status" value="1"/>
</dbReference>
<name>A0A0B7MVF9_9FUNG</name>
<organism evidence="2 3">
    <name type="scientific">Parasitella parasitica</name>
    <dbReference type="NCBI Taxonomy" id="35722"/>
    <lineage>
        <taxon>Eukaryota</taxon>
        <taxon>Fungi</taxon>
        <taxon>Fungi incertae sedis</taxon>
        <taxon>Mucoromycota</taxon>
        <taxon>Mucoromycotina</taxon>
        <taxon>Mucoromycetes</taxon>
        <taxon>Mucorales</taxon>
        <taxon>Mucorineae</taxon>
        <taxon>Mucoraceae</taxon>
        <taxon>Parasitella</taxon>
    </lineage>
</organism>